<accession>A0A0K2VG12</accession>
<protein>
    <submittedName>
        <fullName evidence="2">Uncharacterized protein</fullName>
    </submittedName>
</protein>
<sequence>MYPAIFHSISLIIENFVKFMEIYNEKVIPSRISITKSMECQSKVMLTQDLKKIFLALDKTTDTRQRSMTAVLLGPLIWLFFWVVLISLIFSIYLHLHVNPVFSAGPLICDLYYKE</sequence>
<keyword evidence="1" id="KW-0472">Membrane</keyword>
<keyword evidence="1" id="KW-0812">Transmembrane</keyword>
<organism evidence="2">
    <name type="scientific">Lepeophtheirus salmonis</name>
    <name type="common">Salmon louse</name>
    <name type="synonym">Caligus salmonis</name>
    <dbReference type="NCBI Taxonomy" id="72036"/>
    <lineage>
        <taxon>Eukaryota</taxon>
        <taxon>Metazoa</taxon>
        <taxon>Ecdysozoa</taxon>
        <taxon>Arthropoda</taxon>
        <taxon>Crustacea</taxon>
        <taxon>Multicrustacea</taxon>
        <taxon>Hexanauplia</taxon>
        <taxon>Copepoda</taxon>
        <taxon>Siphonostomatoida</taxon>
        <taxon>Caligidae</taxon>
        <taxon>Lepeophtheirus</taxon>
    </lineage>
</organism>
<reference evidence="2" key="1">
    <citation type="submission" date="2014-05" db="EMBL/GenBank/DDBJ databases">
        <authorList>
            <person name="Chronopoulou M."/>
        </authorList>
    </citation>
    <scope>NUCLEOTIDE SEQUENCE</scope>
    <source>
        <tissue evidence="2">Whole organism</tissue>
    </source>
</reference>
<dbReference type="EMBL" id="HACA01032082">
    <property type="protein sequence ID" value="CDW49443.1"/>
    <property type="molecule type" value="Transcribed_RNA"/>
</dbReference>
<evidence type="ECO:0000256" key="1">
    <source>
        <dbReference type="SAM" id="Phobius"/>
    </source>
</evidence>
<name>A0A0K2VG12_LEPSM</name>
<proteinExistence type="predicted"/>
<feature type="transmembrane region" description="Helical" evidence="1">
    <location>
        <begin position="70"/>
        <end position="94"/>
    </location>
</feature>
<evidence type="ECO:0000313" key="2">
    <source>
        <dbReference type="EMBL" id="CDW49443.1"/>
    </source>
</evidence>
<keyword evidence="1" id="KW-1133">Transmembrane helix</keyword>
<dbReference type="AlphaFoldDB" id="A0A0K2VG12"/>